<reference evidence="3" key="1">
    <citation type="journal article" date="2015" name="Nat. Plants">
        <title>Genome expansion of Arabis alpina linked with retrotransposition and reduced symmetric DNA methylation.</title>
        <authorList>
            <person name="Willing E.M."/>
            <person name="Rawat V."/>
            <person name="Mandakova T."/>
            <person name="Maumus F."/>
            <person name="James G.V."/>
            <person name="Nordstroem K.J."/>
            <person name="Becker C."/>
            <person name="Warthmann N."/>
            <person name="Chica C."/>
            <person name="Szarzynska B."/>
            <person name="Zytnicki M."/>
            <person name="Albani M.C."/>
            <person name="Kiefer C."/>
            <person name="Bergonzi S."/>
            <person name="Castaings L."/>
            <person name="Mateos J.L."/>
            <person name="Berns M.C."/>
            <person name="Bujdoso N."/>
            <person name="Piofczyk T."/>
            <person name="de Lorenzo L."/>
            <person name="Barrero-Sicilia C."/>
            <person name="Mateos I."/>
            <person name="Piednoel M."/>
            <person name="Hagmann J."/>
            <person name="Chen-Min-Tao R."/>
            <person name="Iglesias-Fernandez R."/>
            <person name="Schuster S.C."/>
            <person name="Alonso-Blanco C."/>
            <person name="Roudier F."/>
            <person name="Carbonero P."/>
            <person name="Paz-Ares J."/>
            <person name="Davis S.J."/>
            <person name="Pecinka A."/>
            <person name="Quesneville H."/>
            <person name="Colot V."/>
            <person name="Lysak M.A."/>
            <person name="Weigel D."/>
            <person name="Coupland G."/>
            <person name="Schneeberger K."/>
        </authorList>
    </citation>
    <scope>NUCLEOTIDE SEQUENCE [LARGE SCALE GENOMIC DNA]</scope>
    <source>
        <strain evidence="3">cv. Pajares</strain>
    </source>
</reference>
<evidence type="ECO:0000313" key="3">
    <source>
        <dbReference type="Proteomes" id="UP000029120"/>
    </source>
</evidence>
<keyword evidence="3" id="KW-1185">Reference proteome</keyword>
<dbReference type="Proteomes" id="UP000029120">
    <property type="component" value="Chromosome 4"/>
</dbReference>
<dbReference type="Gramene" id="KFK36387">
    <property type="protein sequence ID" value="KFK36387"/>
    <property type="gene ID" value="AALP_AA4G117200"/>
</dbReference>
<dbReference type="OMA" id="VMACKTC"/>
<protein>
    <submittedName>
        <fullName evidence="2">Uncharacterized protein</fullName>
    </submittedName>
</protein>
<accession>A0A087H2N5</accession>
<feature type="chain" id="PRO_5001822690" evidence="1">
    <location>
        <begin position="25"/>
        <end position="121"/>
    </location>
</feature>
<keyword evidence="1" id="KW-0732">Signal</keyword>
<feature type="signal peptide" evidence="1">
    <location>
        <begin position="1"/>
        <end position="24"/>
    </location>
</feature>
<proteinExistence type="predicted"/>
<sequence>MASSVTILALNLILIFHLTPETTASGRLNDQKSADAMVTTTTDEAKTLPFPPGLPFGGVPPLPLLFPPFPFKPSPFPGNVPPLPSLFPPFPFKPSPFLGNVPPFPFPLPSSPLPFLTPTPP</sequence>
<organism evidence="2 3">
    <name type="scientific">Arabis alpina</name>
    <name type="common">Alpine rock-cress</name>
    <dbReference type="NCBI Taxonomy" id="50452"/>
    <lineage>
        <taxon>Eukaryota</taxon>
        <taxon>Viridiplantae</taxon>
        <taxon>Streptophyta</taxon>
        <taxon>Embryophyta</taxon>
        <taxon>Tracheophyta</taxon>
        <taxon>Spermatophyta</taxon>
        <taxon>Magnoliopsida</taxon>
        <taxon>eudicotyledons</taxon>
        <taxon>Gunneridae</taxon>
        <taxon>Pentapetalae</taxon>
        <taxon>rosids</taxon>
        <taxon>malvids</taxon>
        <taxon>Brassicales</taxon>
        <taxon>Brassicaceae</taxon>
        <taxon>Arabideae</taxon>
        <taxon>Arabis</taxon>
    </lineage>
</organism>
<name>A0A087H2N5_ARAAL</name>
<gene>
    <name evidence="2" type="ordered locus">AALP_Aa4g117200</name>
</gene>
<dbReference type="EMBL" id="CM002872">
    <property type="protein sequence ID" value="KFK36387.1"/>
    <property type="molecule type" value="Genomic_DNA"/>
</dbReference>
<dbReference type="AlphaFoldDB" id="A0A087H2N5"/>
<evidence type="ECO:0000313" key="2">
    <source>
        <dbReference type="EMBL" id="KFK36387.1"/>
    </source>
</evidence>
<evidence type="ECO:0000256" key="1">
    <source>
        <dbReference type="SAM" id="SignalP"/>
    </source>
</evidence>
<dbReference type="OrthoDB" id="1113729at2759"/>